<feature type="domain" description="Fatty acid hydroxylase" evidence="6">
    <location>
        <begin position="103"/>
        <end position="232"/>
    </location>
</feature>
<feature type="transmembrane region" description="Helical" evidence="5">
    <location>
        <begin position="95"/>
        <end position="114"/>
    </location>
</feature>
<reference evidence="7 8" key="1">
    <citation type="submission" date="2023-11" db="EMBL/GenBank/DDBJ databases">
        <title>Peredibacter starrii A3.12.</title>
        <authorList>
            <person name="Mitchell R.J."/>
        </authorList>
    </citation>
    <scope>NUCLEOTIDE SEQUENCE [LARGE SCALE GENOMIC DNA]</scope>
    <source>
        <strain evidence="7 8">A3.12</strain>
    </source>
</reference>
<keyword evidence="3 5" id="KW-1133">Transmembrane helix</keyword>
<dbReference type="InterPro" id="IPR050307">
    <property type="entry name" value="Sterol_Desaturase_Related"/>
</dbReference>
<evidence type="ECO:0000259" key="6">
    <source>
        <dbReference type="Pfam" id="PF04116"/>
    </source>
</evidence>
<protein>
    <submittedName>
        <fullName evidence="7">Sterol desaturase family protein</fullName>
    </submittedName>
</protein>
<evidence type="ECO:0000256" key="1">
    <source>
        <dbReference type="ARBA" id="ARBA00004370"/>
    </source>
</evidence>
<feature type="transmembrane region" description="Helical" evidence="5">
    <location>
        <begin position="12"/>
        <end position="35"/>
    </location>
</feature>
<dbReference type="Proteomes" id="UP001324634">
    <property type="component" value="Chromosome"/>
</dbReference>
<keyword evidence="4 5" id="KW-0472">Membrane</keyword>
<evidence type="ECO:0000256" key="3">
    <source>
        <dbReference type="ARBA" id="ARBA00022989"/>
    </source>
</evidence>
<dbReference type="GO" id="GO:0016020">
    <property type="term" value="C:membrane"/>
    <property type="evidence" value="ECO:0007669"/>
    <property type="project" value="UniProtKB-SubCell"/>
</dbReference>
<evidence type="ECO:0000313" key="8">
    <source>
        <dbReference type="Proteomes" id="UP001324634"/>
    </source>
</evidence>
<proteinExistence type="predicted"/>
<organism evidence="7 8">
    <name type="scientific">Peredibacter starrii</name>
    <dbReference type="NCBI Taxonomy" id="28202"/>
    <lineage>
        <taxon>Bacteria</taxon>
        <taxon>Pseudomonadati</taxon>
        <taxon>Bdellovibrionota</taxon>
        <taxon>Bacteriovoracia</taxon>
        <taxon>Bacteriovoracales</taxon>
        <taxon>Bacteriovoracaceae</taxon>
        <taxon>Peredibacter</taxon>
    </lineage>
</organism>
<evidence type="ECO:0000256" key="2">
    <source>
        <dbReference type="ARBA" id="ARBA00022692"/>
    </source>
</evidence>
<gene>
    <name evidence="7" type="ORF">SOO65_00020</name>
</gene>
<dbReference type="PANTHER" id="PTHR11863">
    <property type="entry name" value="STEROL DESATURASE"/>
    <property type="match status" value="1"/>
</dbReference>
<dbReference type="EMBL" id="CP139487">
    <property type="protein sequence ID" value="WPU65134.1"/>
    <property type="molecule type" value="Genomic_DNA"/>
</dbReference>
<evidence type="ECO:0000256" key="4">
    <source>
        <dbReference type="ARBA" id="ARBA00023136"/>
    </source>
</evidence>
<evidence type="ECO:0000256" key="5">
    <source>
        <dbReference type="SAM" id="Phobius"/>
    </source>
</evidence>
<dbReference type="AlphaFoldDB" id="A0AAX4HPF3"/>
<keyword evidence="2 5" id="KW-0812">Transmembrane</keyword>
<dbReference type="InterPro" id="IPR006694">
    <property type="entry name" value="Fatty_acid_hydroxylase"/>
</dbReference>
<dbReference type="GO" id="GO:0005506">
    <property type="term" value="F:iron ion binding"/>
    <property type="evidence" value="ECO:0007669"/>
    <property type="project" value="InterPro"/>
</dbReference>
<evidence type="ECO:0000313" key="7">
    <source>
        <dbReference type="EMBL" id="WPU65134.1"/>
    </source>
</evidence>
<dbReference type="KEGG" id="psti:SOO65_00020"/>
<feature type="transmembrane region" description="Helical" evidence="5">
    <location>
        <begin position="150"/>
        <end position="168"/>
    </location>
</feature>
<keyword evidence="8" id="KW-1185">Reference proteome</keyword>
<dbReference type="Pfam" id="PF04116">
    <property type="entry name" value="FA_hydroxylase"/>
    <property type="match status" value="1"/>
</dbReference>
<name>A0AAX4HPF3_9BACT</name>
<dbReference type="RefSeq" id="WP_321395203.1">
    <property type="nucleotide sequence ID" value="NZ_CP139487.1"/>
</dbReference>
<dbReference type="GO" id="GO:0016491">
    <property type="term" value="F:oxidoreductase activity"/>
    <property type="evidence" value="ECO:0007669"/>
    <property type="project" value="InterPro"/>
</dbReference>
<sequence>MIQLPVYSFQVTFLLLSAVMLTRYFLLAGMFRIVCERSRKEPIDKGTISSRQIKRDIYWSVQSSLIFALAGTVLIKLWQAGETQIYYDFQQYGLWYLVFSLGIYLFIHDTYFYWTHRLLHVYQFKKCHFVHHESRIPTAWTSFSFHPIEAVIQALILPVLVILIPIHWTVLVSFLVIMSLCGLLNHLGFDFYPTFLEKKFSLISATHHQRHHKQVTVNYGLYFTFWDKLMKTEAGETHG</sequence>
<feature type="transmembrane region" description="Helical" evidence="5">
    <location>
        <begin position="56"/>
        <end position="75"/>
    </location>
</feature>
<dbReference type="GO" id="GO:0008610">
    <property type="term" value="P:lipid biosynthetic process"/>
    <property type="evidence" value="ECO:0007669"/>
    <property type="project" value="InterPro"/>
</dbReference>
<accession>A0AAX4HPF3</accession>
<comment type="subcellular location">
    <subcellularLocation>
        <location evidence="1">Membrane</location>
    </subcellularLocation>
</comment>